<feature type="transmembrane region" description="Helical" evidence="7">
    <location>
        <begin position="14"/>
        <end position="35"/>
    </location>
</feature>
<dbReference type="EMBL" id="FUWP01000007">
    <property type="protein sequence ID" value="SKA31265.1"/>
    <property type="molecule type" value="Genomic_DNA"/>
</dbReference>
<keyword evidence="6 7" id="KW-0472">Membrane</keyword>
<evidence type="ECO:0000256" key="4">
    <source>
        <dbReference type="ARBA" id="ARBA00022692"/>
    </source>
</evidence>
<keyword evidence="4 7" id="KW-0812">Transmembrane</keyword>
<comment type="subcellular location">
    <subcellularLocation>
        <location evidence="1">Cell membrane</location>
        <topology evidence="1">Multi-pass membrane protein</topology>
    </subcellularLocation>
</comment>
<dbReference type="InterPro" id="IPR007140">
    <property type="entry name" value="DUF350"/>
</dbReference>
<accession>A0A1T4SSP8</accession>
<keyword evidence="5 7" id="KW-1133">Transmembrane helix</keyword>
<gene>
    <name evidence="8" type="ORF">CZ814_01739</name>
</gene>
<comment type="similarity">
    <text evidence="2">Belongs to the UPF0719 family.</text>
</comment>
<evidence type="ECO:0000256" key="5">
    <source>
        <dbReference type="ARBA" id="ARBA00022989"/>
    </source>
</evidence>
<reference evidence="8 9" key="1">
    <citation type="submission" date="2017-02" db="EMBL/GenBank/DDBJ databases">
        <authorList>
            <person name="Peterson S.W."/>
        </authorList>
    </citation>
    <scope>NUCLEOTIDE SEQUENCE [LARGE SCALE GENOMIC DNA]</scope>
    <source>
        <strain evidence="8 9">CECT 9189</strain>
    </source>
</reference>
<dbReference type="Pfam" id="PF03994">
    <property type="entry name" value="DUF350"/>
    <property type="match status" value="1"/>
</dbReference>
<evidence type="ECO:0000256" key="2">
    <source>
        <dbReference type="ARBA" id="ARBA00005779"/>
    </source>
</evidence>
<feature type="transmembrane region" description="Helical" evidence="7">
    <location>
        <begin position="79"/>
        <end position="102"/>
    </location>
</feature>
<evidence type="ECO:0000256" key="6">
    <source>
        <dbReference type="ARBA" id="ARBA00023136"/>
    </source>
</evidence>
<evidence type="ECO:0000256" key="3">
    <source>
        <dbReference type="ARBA" id="ARBA00022475"/>
    </source>
</evidence>
<dbReference type="PANTHER" id="PTHR40043">
    <property type="entry name" value="UPF0719 INNER MEMBRANE PROTEIN YJFL"/>
    <property type="match status" value="1"/>
</dbReference>
<dbReference type="RefSeq" id="WP_080174573.1">
    <property type="nucleotide sequence ID" value="NZ_AP024855.1"/>
</dbReference>
<keyword evidence="3" id="KW-1003">Cell membrane</keyword>
<feature type="transmembrane region" description="Helical" evidence="7">
    <location>
        <begin position="114"/>
        <end position="133"/>
    </location>
</feature>
<dbReference type="OrthoDB" id="5573330at2"/>
<proteinExistence type="inferred from homology"/>
<dbReference type="AlphaFoldDB" id="A0A1T4SSP8"/>
<evidence type="ECO:0008006" key="10">
    <source>
        <dbReference type="Google" id="ProtNLM"/>
    </source>
</evidence>
<organism evidence="8 9">
    <name type="scientific">Photobacterium toruni</name>
    <dbReference type="NCBI Taxonomy" id="1935446"/>
    <lineage>
        <taxon>Bacteria</taxon>
        <taxon>Pseudomonadati</taxon>
        <taxon>Pseudomonadota</taxon>
        <taxon>Gammaproteobacteria</taxon>
        <taxon>Vibrionales</taxon>
        <taxon>Vibrionaceae</taxon>
        <taxon>Photobacterium</taxon>
    </lineage>
</organism>
<dbReference type="PANTHER" id="PTHR40043:SF1">
    <property type="entry name" value="UPF0719 INNER MEMBRANE PROTEIN YJFL"/>
    <property type="match status" value="1"/>
</dbReference>
<protein>
    <recommendedName>
        <fullName evidence="10">Inner membrane protein YjfL</fullName>
    </recommendedName>
</protein>
<feature type="transmembrane region" description="Helical" evidence="7">
    <location>
        <begin position="47"/>
        <end position="67"/>
    </location>
</feature>
<evidence type="ECO:0000313" key="9">
    <source>
        <dbReference type="Proteomes" id="UP000191116"/>
    </source>
</evidence>
<evidence type="ECO:0000256" key="7">
    <source>
        <dbReference type="SAM" id="Phobius"/>
    </source>
</evidence>
<name>A0A1T4SSP8_9GAMM</name>
<evidence type="ECO:0000256" key="1">
    <source>
        <dbReference type="ARBA" id="ARBA00004651"/>
    </source>
</evidence>
<dbReference type="GO" id="GO:0005886">
    <property type="term" value="C:plasma membrane"/>
    <property type="evidence" value="ECO:0007669"/>
    <property type="project" value="UniProtKB-SubCell"/>
</dbReference>
<dbReference type="Proteomes" id="UP000191116">
    <property type="component" value="Unassembled WGS sequence"/>
</dbReference>
<sequence length="137" mass="14596">MSNLMVSLSTLGNFGLYFGISLIFLIAFRFIFPLATPYKEWQLIKSGNVAAAVGMGGSFIGYALAVGSAISNSQNVVDFAVWGVVALVSQVIAFLIIRIIFLPKISERIERDEVSAGVILASIAIAVGLLNAACMTY</sequence>
<evidence type="ECO:0000313" key="8">
    <source>
        <dbReference type="EMBL" id="SKA31265.1"/>
    </source>
</evidence>